<dbReference type="SUPFAM" id="SSF46626">
    <property type="entry name" value="Cytochrome c"/>
    <property type="match status" value="1"/>
</dbReference>
<feature type="transmembrane region" description="Helical" evidence="5">
    <location>
        <begin position="16"/>
        <end position="40"/>
    </location>
</feature>
<keyword evidence="8" id="KW-1185">Reference proteome</keyword>
<feature type="domain" description="Cytochrome c" evidence="6">
    <location>
        <begin position="357"/>
        <end position="432"/>
    </location>
</feature>
<proteinExistence type="predicted"/>
<feature type="transmembrane region" description="Helical" evidence="5">
    <location>
        <begin position="287"/>
        <end position="304"/>
    </location>
</feature>
<evidence type="ECO:0000313" key="7">
    <source>
        <dbReference type="EMBL" id="MBD8003705.1"/>
    </source>
</evidence>
<keyword evidence="2 4" id="KW-0479">Metal-binding</keyword>
<feature type="transmembrane region" description="Helical" evidence="5">
    <location>
        <begin position="134"/>
        <end position="157"/>
    </location>
</feature>
<organism evidence="7 8">
    <name type="scientific">Bacillus norwichensis</name>
    <dbReference type="NCBI Taxonomy" id="2762217"/>
    <lineage>
        <taxon>Bacteria</taxon>
        <taxon>Bacillati</taxon>
        <taxon>Bacillota</taxon>
        <taxon>Bacilli</taxon>
        <taxon>Bacillales</taxon>
        <taxon>Bacillaceae</taxon>
        <taxon>Bacillus</taxon>
    </lineage>
</organism>
<dbReference type="RefSeq" id="WP_191809434.1">
    <property type="nucleotide sequence ID" value="NZ_JACSPV010000001.1"/>
</dbReference>
<dbReference type="InterPro" id="IPR009056">
    <property type="entry name" value="Cyt_c-like_dom"/>
</dbReference>
<comment type="caution">
    <text evidence="7">The sequence shown here is derived from an EMBL/GenBank/DDBJ whole genome shotgun (WGS) entry which is preliminary data.</text>
</comment>
<evidence type="ECO:0000256" key="1">
    <source>
        <dbReference type="ARBA" id="ARBA00022617"/>
    </source>
</evidence>
<keyword evidence="1 4" id="KW-0349">Heme</keyword>
<name>A0ABR8VG55_9BACI</name>
<dbReference type="InterPro" id="IPR036909">
    <property type="entry name" value="Cyt_c-like_dom_sf"/>
</dbReference>
<evidence type="ECO:0000313" key="8">
    <source>
        <dbReference type="Proteomes" id="UP000648182"/>
    </source>
</evidence>
<feature type="transmembrane region" description="Helical" evidence="5">
    <location>
        <begin position="61"/>
        <end position="82"/>
    </location>
</feature>
<keyword evidence="5" id="KW-1133">Transmembrane helix</keyword>
<evidence type="ECO:0000256" key="4">
    <source>
        <dbReference type="PROSITE-ProRule" id="PRU00433"/>
    </source>
</evidence>
<accession>A0ABR8VG55</accession>
<evidence type="ECO:0000259" key="6">
    <source>
        <dbReference type="PROSITE" id="PS51007"/>
    </source>
</evidence>
<feature type="transmembrane region" description="Helical" evidence="5">
    <location>
        <begin position="185"/>
        <end position="208"/>
    </location>
</feature>
<dbReference type="Gene3D" id="1.10.760.10">
    <property type="entry name" value="Cytochrome c-like domain"/>
    <property type="match status" value="1"/>
</dbReference>
<keyword evidence="3 4" id="KW-0408">Iron</keyword>
<dbReference type="EMBL" id="JACSPV010000001">
    <property type="protein sequence ID" value="MBD8003705.1"/>
    <property type="molecule type" value="Genomic_DNA"/>
</dbReference>
<dbReference type="PROSITE" id="PS51007">
    <property type="entry name" value="CYTC"/>
    <property type="match status" value="1"/>
</dbReference>
<feature type="transmembrane region" description="Helical" evidence="5">
    <location>
        <begin position="220"/>
        <end position="240"/>
    </location>
</feature>
<evidence type="ECO:0000256" key="2">
    <source>
        <dbReference type="ARBA" id="ARBA00022723"/>
    </source>
</evidence>
<protein>
    <submittedName>
        <fullName evidence="7">C-type cytochrome</fullName>
    </submittedName>
</protein>
<keyword evidence="5" id="KW-0812">Transmembrane</keyword>
<feature type="transmembrane region" description="Helical" evidence="5">
    <location>
        <begin position="98"/>
        <end position="122"/>
    </location>
</feature>
<feature type="transmembrane region" description="Helical" evidence="5">
    <location>
        <begin position="260"/>
        <end position="280"/>
    </location>
</feature>
<gene>
    <name evidence="7" type="ORF">H9631_01295</name>
</gene>
<sequence>MNFPVVEFPWLGNGTVIAIIAIIHVIISHGVAIGITTLMVTAEYRAIQTNNEPLRNLARKLSKWVLILTTTIGAITGVGIWFSTTVIQPDSIGSLLRIFFWAWFVEWLVFVTEVVLLIIYYYTWDKWEGAKRIIHNRIGVALAIFSWITAAIITGILSAKLTPGRWTETLSFWNAFFNPTYLPSLAFRTFLAVMLAVALLSFPIKIFVKNKSLQEDVFKVLGFWTAICLPGILISGLWYLQSIPSEAYDMIVWSTGMTDQVFKVMNLLGLFAFVIFAFWMVMKPKKLPLILSIAIFGTSMAFIAEFEAVRESVRKPYIIYDYMYANGVLAKNEELYKKEGYLKHSTFSTVTEITEDNRAEAGMELYRGQCMSCHTVDGWREKRAFKQRLDGWDEESIASYIQTLHETRPFMPPFVGTEDELDALAHYLAEVTKKEAASTALEGK</sequence>
<evidence type="ECO:0000256" key="5">
    <source>
        <dbReference type="SAM" id="Phobius"/>
    </source>
</evidence>
<evidence type="ECO:0000256" key="3">
    <source>
        <dbReference type="ARBA" id="ARBA00023004"/>
    </source>
</evidence>
<reference evidence="7 8" key="1">
    <citation type="submission" date="2020-08" db="EMBL/GenBank/DDBJ databases">
        <title>A Genomic Blueprint of the Chicken Gut Microbiome.</title>
        <authorList>
            <person name="Gilroy R."/>
            <person name="Ravi A."/>
            <person name="Getino M."/>
            <person name="Pursley I."/>
            <person name="Horton D.L."/>
            <person name="Alikhan N.-F."/>
            <person name="Baker D."/>
            <person name="Gharbi K."/>
            <person name="Hall N."/>
            <person name="Watson M."/>
            <person name="Adriaenssens E.M."/>
            <person name="Foster-Nyarko E."/>
            <person name="Jarju S."/>
            <person name="Secka A."/>
            <person name="Antonio M."/>
            <person name="Oren A."/>
            <person name="Chaudhuri R."/>
            <person name="La Ragione R.M."/>
            <person name="Hildebrand F."/>
            <person name="Pallen M.J."/>
        </authorList>
    </citation>
    <scope>NUCLEOTIDE SEQUENCE [LARGE SCALE GENOMIC DNA]</scope>
    <source>
        <strain evidence="7 8">Sa1BUA2</strain>
    </source>
</reference>
<dbReference type="Proteomes" id="UP000648182">
    <property type="component" value="Unassembled WGS sequence"/>
</dbReference>
<dbReference type="Pfam" id="PF13442">
    <property type="entry name" value="Cytochrome_CBB3"/>
    <property type="match status" value="1"/>
</dbReference>
<keyword evidence="5" id="KW-0472">Membrane</keyword>